<dbReference type="EMBL" id="CP024903">
    <property type="protein sequence ID" value="AXF22714.1"/>
    <property type="molecule type" value="Genomic_DNA"/>
</dbReference>
<evidence type="ECO:0008006" key="3">
    <source>
        <dbReference type="Google" id="ProtNLM"/>
    </source>
</evidence>
<name>A0A2Z5N1A6_BURPY</name>
<proteinExistence type="predicted"/>
<reference evidence="1 2" key="1">
    <citation type="journal article" date="2018" name="ISME J.">
        <title>Involvement of Burkholderiaceae and sulfurous volatiles in disease-suppressive soils.</title>
        <authorList>
            <person name="Carrion V.J."/>
            <person name="Cordovez V."/>
            <person name="Tyc O."/>
            <person name="Etalo D.W."/>
            <person name="de Bruijn I."/>
            <person name="de Jager V.C."/>
            <person name="Medema M.H."/>
            <person name="Eberl L."/>
            <person name="Raaijmakers J.M."/>
        </authorList>
    </citation>
    <scope>NUCLEOTIDE SEQUENCE [LARGE SCALE GENOMIC DNA]</scope>
    <source>
        <strain evidence="2">mHSR5</strain>
    </source>
</reference>
<sequence>MRLLGKDKLQIPLDNDARLWLCSWISELSAAHWKGAADLLTQFPRATVAGPDTFIFRVGGAVWVIELVVHFPQGIALIVGIERAAS</sequence>
<dbReference type="OrthoDB" id="9799912at2"/>
<protein>
    <recommendedName>
        <fullName evidence="3">Type II toxin-antitoxin system HigB family toxin</fullName>
    </recommendedName>
</protein>
<organism evidence="1 2">
    <name type="scientific">Burkholderia pyrrocinia</name>
    <name type="common">Pseudomonas pyrrocinia</name>
    <dbReference type="NCBI Taxonomy" id="60550"/>
    <lineage>
        <taxon>Bacteria</taxon>
        <taxon>Pseudomonadati</taxon>
        <taxon>Pseudomonadota</taxon>
        <taxon>Betaproteobacteria</taxon>
        <taxon>Burkholderiales</taxon>
        <taxon>Burkholderiaceae</taxon>
        <taxon>Burkholderia</taxon>
        <taxon>Burkholderia cepacia complex</taxon>
    </lineage>
</organism>
<evidence type="ECO:0000313" key="1">
    <source>
        <dbReference type="EMBL" id="AXF22714.1"/>
    </source>
</evidence>
<dbReference type="Proteomes" id="UP000253104">
    <property type="component" value="Chromosome mHSR5_B"/>
</dbReference>
<dbReference type="AlphaFoldDB" id="A0A2Z5N1A6"/>
<evidence type="ECO:0000313" key="2">
    <source>
        <dbReference type="Proteomes" id="UP000253104"/>
    </source>
</evidence>
<gene>
    <name evidence="1" type="ORF">CUJ89_19550</name>
</gene>
<accession>A0A2Z5N1A6</accession>